<dbReference type="InParanoid" id="A0A0C3G5I9"/>
<dbReference type="SUPFAM" id="SSF54909">
    <property type="entry name" value="Dimeric alpha+beta barrel"/>
    <property type="match status" value="1"/>
</dbReference>
<reference evidence="2 3" key="1">
    <citation type="submission" date="2014-04" db="EMBL/GenBank/DDBJ databases">
        <authorList>
            <consortium name="DOE Joint Genome Institute"/>
            <person name="Kuo A."/>
            <person name="Tarkka M."/>
            <person name="Buscot F."/>
            <person name="Kohler A."/>
            <person name="Nagy L.G."/>
            <person name="Floudas D."/>
            <person name="Copeland A."/>
            <person name="Barry K.W."/>
            <person name="Cichocki N."/>
            <person name="Veneault-Fourrey C."/>
            <person name="LaButti K."/>
            <person name="Lindquist E.A."/>
            <person name="Lipzen A."/>
            <person name="Lundell T."/>
            <person name="Morin E."/>
            <person name="Murat C."/>
            <person name="Sun H."/>
            <person name="Tunlid A."/>
            <person name="Henrissat B."/>
            <person name="Grigoriev I.V."/>
            <person name="Hibbett D.S."/>
            <person name="Martin F."/>
            <person name="Nordberg H.P."/>
            <person name="Cantor M.N."/>
            <person name="Hua S.X."/>
        </authorList>
    </citation>
    <scope>NUCLEOTIDE SEQUENCE [LARGE SCALE GENOMIC DNA]</scope>
    <source>
        <strain evidence="2 3">F 1598</strain>
    </source>
</reference>
<dbReference type="Pfam" id="PF07876">
    <property type="entry name" value="Dabb"/>
    <property type="match status" value="1"/>
</dbReference>
<evidence type="ECO:0000259" key="1">
    <source>
        <dbReference type="PROSITE" id="PS51502"/>
    </source>
</evidence>
<dbReference type="AlphaFoldDB" id="A0A0C3G5I9"/>
<dbReference type="InterPro" id="IPR013097">
    <property type="entry name" value="Dabb"/>
</dbReference>
<reference evidence="3" key="2">
    <citation type="submission" date="2015-01" db="EMBL/GenBank/DDBJ databases">
        <title>Evolutionary Origins and Diversification of the Mycorrhizal Mutualists.</title>
        <authorList>
            <consortium name="DOE Joint Genome Institute"/>
            <consortium name="Mycorrhizal Genomics Consortium"/>
            <person name="Kohler A."/>
            <person name="Kuo A."/>
            <person name="Nagy L.G."/>
            <person name="Floudas D."/>
            <person name="Copeland A."/>
            <person name="Barry K.W."/>
            <person name="Cichocki N."/>
            <person name="Veneault-Fourrey C."/>
            <person name="LaButti K."/>
            <person name="Lindquist E.A."/>
            <person name="Lipzen A."/>
            <person name="Lundell T."/>
            <person name="Morin E."/>
            <person name="Murat C."/>
            <person name="Riley R."/>
            <person name="Ohm R."/>
            <person name="Sun H."/>
            <person name="Tunlid A."/>
            <person name="Henrissat B."/>
            <person name="Grigoriev I.V."/>
            <person name="Hibbett D.S."/>
            <person name="Martin F."/>
        </authorList>
    </citation>
    <scope>NUCLEOTIDE SEQUENCE [LARGE SCALE GENOMIC DNA]</scope>
    <source>
        <strain evidence="3">F 1598</strain>
    </source>
</reference>
<proteinExistence type="predicted"/>
<protein>
    <recommendedName>
        <fullName evidence="1">Stress-response A/B barrel domain-containing protein</fullName>
    </recommendedName>
</protein>
<dbReference type="Gene3D" id="3.30.70.100">
    <property type="match status" value="1"/>
</dbReference>
<gene>
    <name evidence="2" type="ORF">PILCRDRAFT_816484</name>
</gene>
<dbReference type="HOGENOM" id="CLU_2347465_0_0_1"/>
<organism evidence="2 3">
    <name type="scientific">Piloderma croceum (strain F 1598)</name>
    <dbReference type="NCBI Taxonomy" id="765440"/>
    <lineage>
        <taxon>Eukaryota</taxon>
        <taxon>Fungi</taxon>
        <taxon>Dikarya</taxon>
        <taxon>Basidiomycota</taxon>
        <taxon>Agaricomycotina</taxon>
        <taxon>Agaricomycetes</taxon>
        <taxon>Agaricomycetidae</taxon>
        <taxon>Atheliales</taxon>
        <taxon>Atheliaceae</taxon>
        <taxon>Piloderma</taxon>
    </lineage>
</organism>
<feature type="domain" description="Stress-response A/B barrel" evidence="1">
    <location>
        <begin position="3"/>
        <end position="95"/>
    </location>
</feature>
<evidence type="ECO:0000313" key="3">
    <source>
        <dbReference type="Proteomes" id="UP000054166"/>
    </source>
</evidence>
<dbReference type="InterPro" id="IPR011008">
    <property type="entry name" value="Dimeric_a/b-barrel"/>
</dbReference>
<keyword evidence="3" id="KW-1185">Reference proteome</keyword>
<accession>A0A0C3G5I9</accession>
<name>A0A0C3G5I9_PILCF</name>
<sequence length="97" mass="10536">MPLVHIVLVRVPPGVDSSEFVETANEFHASVSAVVSHKVGHATNGPAKNRGFNFAMVIELEDEDGLAQLHWAMRQAEANGSFVIPGASNLIVNDFYY</sequence>
<dbReference type="PROSITE" id="PS51502">
    <property type="entry name" value="S_R_A_B_BARREL"/>
    <property type="match status" value="1"/>
</dbReference>
<evidence type="ECO:0000313" key="2">
    <source>
        <dbReference type="EMBL" id="KIM85911.1"/>
    </source>
</evidence>
<dbReference type="Proteomes" id="UP000054166">
    <property type="component" value="Unassembled WGS sequence"/>
</dbReference>
<dbReference type="EMBL" id="KN832983">
    <property type="protein sequence ID" value="KIM85911.1"/>
    <property type="molecule type" value="Genomic_DNA"/>
</dbReference>